<dbReference type="AlphaFoldDB" id="A0A0V8M645"/>
<evidence type="ECO:0000313" key="2">
    <source>
        <dbReference type="Proteomes" id="UP000053577"/>
    </source>
</evidence>
<gene>
    <name evidence="1" type="ORF">DA01_00595</name>
</gene>
<dbReference type="AntiFam" id="ANF00272">
    <property type="entry name" value="Translation of CRISPR region"/>
</dbReference>
<dbReference type="Proteomes" id="UP000053577">
    <property type="component" value="Unassembled WGS sequence"/>
</dbReference>
<comment type="caution">
    <text evidence="1">The sequence shown here is derived from an EMBL/GenBank/DDBJ whole genome shotgun (WGS) entry which is preliminary data.</text>
</comment>
<sequence>MLRIVSIHAPAWGAIYSRPALILLLVFQFMLPRGEQYIQGLPLFFYWCFNSCSRVGSNIFKACPYSFTGVSIHAPAWGAIYSRPALILLLVFQFMLPRGEQYDLSKEVGISGDVSIHAPAWGAIVYPKLLRVFISVRNNMYQICGLANFRLVKLAIRSFTNLPAWV</sequence>
<proteinExistence type="predicted"/>
<organism evidence="1 2">
    <name type="scientific">Dehalococcoides mccartyi</name>
    <dbReference type="NCBI Taxonomy" id="61435"/>
    <lineage>
        <taxon>Bacteria</taxon>
        <taxon>Bacillati</taxon>
        <taxon>Chloroflexota</taxon>
        <taxon>Dehalococcoidia</taxon>
        <taxon>Dehalococcoidales</taxon>
        <taxon>Dehalococcoidaceae</taxon>
        <taxon>Dehalococcoides</taxon>
    </lineage>
</organism>
<dbReference type="EMBL" id="JGYD01000001">
    <property type="protein sequence ID" value="KSV19017.1"/>
    <property type="molecule type" value="Genomic_DNA"/>
</dbReference>
<protein>
    <submittedName>
        <fullName evidence="1">Uncharacterized protein</fullName>
    </submittedName>
</protein>
<reference evidence="1 2" key="1">
    <citation type="journal article" date="2015" name="Sci. Rep.">
        <title>A comparative genomics and reductive dehalogenase gene transcription study of two chloroethene-respiring bacteria, Dehalococcoides mccartyi strains MB and 11a.</title>
        <authorList>
            <person name="Low A."/>
            <person name="Shen Z."/>
            <person name="Cheng D."/>
            <person name="Rogers M.J."/>
            <person name="Lee P.K."/>
            <person name="He J."/>
        </authorList>
    </citation>
    <scope>NUCLEOTIDE SEQUENCE [LARGE SCALE GENOMIC DNA]</scope>
    <source>
        <strain evidence="1 2">MB</strain>
    </source>
</reference>
<evidence type="ECO:0000313" key="1">
    <source>
        <dbReference type="EMBL" id="KSV19017.1"/>
    </source>
</evidence>
<name>A0A0V8M645_9CHLR</name>
<accession>A0A0V8M645</accession>